<dbReference type="Gene3D" id="1.10.150.240">
    <property type="entry name" value="Putative phosphatase, domain 2"/>
    <property type="match status" value="1"/>
</dbReference>
<name>A3ZY39_9BACT</name>
<dbReference type="SFLD" id="SFLDG01129">
    <property type="entry name" value="C1.5:_HAD__Beta-PGM__Phosphata"/>
    <property type="match status" value="1"/>
</dbReference>
<keyword evidence="1" id="KW-0418">Kinase</keyword>
<dbReference type="Pfam" id="PF00480">
    <property type="entry name" value="ROK"/>
    <property type="match status" value="1"/>
</dbReference>
<dbReference type="InterPro" id="IPR036412">
    <property type="entry name" value="HAD-like_sf"/>
</dbReference>
<dbReference type="AlphaFoldDB" id="A3ZY39"/>
<proteinExistence type="predicted"/>
<dbReference type="SFLD" id="SFLDS00003">
    <property type="entry name" value="Haloacid_Dehalogenase"/>
    <property type="match status" value="1"/>
</dbReference>
<dbReference type="PANTHER" id="PTHR43611:SF3">
    <property type="entry name" value="FLAVIN MONONUCLEOTIDE HYDROLASE 1, CHLOROPLATIC"/>
    <property type="match status" value="1"/>
</dbReference>
<dbReference type="eggNOG" id="COG1940">
    <property type="taxonomic scope" value="Bacteria"/>
</dbReference>
<dbReference type="InterPro" id="IPR000600">
    <property type="entry name" value="ROK"/>
</dbReference>
<organism evidence="1 2">
    <name type="scientific">Blastopirellula marina DSM 3645</name>
    <dbReference type="NCBI Taxonomy" id="314230"/>
    <lineage>
        <taxon>Bacteria</taxon>
        <taxon>Pseudomonadati</taxon>
        <taxon>Planctomycetota</taxon>
        <taxon>Planctomycetia</taxon>
        <taxon>Pirellulales</taxon>
        <taxon>Pirellulaceae</taxon>
        <taxon>Blastopirellula</taxon>
    </lineage>
</organism>
<dbReference type="Pfam" id="PF00702">
    <property type="entry name" value="Hydrolase"/>
    <property type="match status" value="1"/>
</dbReference>
<dbReference type="SUPFAM" id="SSF53067">
    <property type="entry name" value="Actin-like ATPase domain"/>
    <property type="match status" value="1"/>
</dbReference>
<accession>A3ZY39</accession>
<sequence length="446" mass="50085">MIILTIDVGGTHVKLLTTELETKRSFDSGPNLTPEQMVAGIKELTTDLEFDVVSIGVPTPVVRGKIQKEPHNLGDGWVGFDFEKAFGKPTKLTNDAAMQAMGDYHGGRMLFLGLGTGLGSAMIVDGILQPMELAHLPYKNSKTFEDYLGVRGLERLGKKKWRTAVLDVVQRLSAALEAEYVILGGGNGRLVEDLPENATLGANSNAFLGGFRLWDQSIGTSSVRVGDVVEKTRVIRRTSDNAQQITTLFLDIGGVLLTNGWDRKSRMLAAEKFDLDYAQIDERHQFTFDKYEVGRLSLDDYLDRVIFFEERSFSRKDFQDFVFAQSQKLPDTLEFMLELKKLNHLHVIAISNEGRELTEHRIKEFQLGELFDCFMSSCFVHLRKPDVEMYRQAMDVAQAKPNQIAYVDDRSMFVDIARSLGIQGIRHRSCKETKHALLALGLKVDA</sequence>
<comment type="caution">
    <text evidence="1">The sequence shown here is derived from an EMBL/GenBank/DDBJ whole genome shotgun (WGS) entry which is preliminary data.</text>
</comment>
<dbReference type="SUPFAM" id="SSF56784">
    <property type="entry name" value="HAD-like"/>
    <property type="match status" value="1"/>
</dbReference>
<dbReference type="InterPro" id="IPR023198">
    <property type="entry name" value="PGP-like_dom2"/>
</dbReference>
<dbReference type="STRING" id="314230.DSM3645_26499"/>
<reference evidence="1 2" key="1">
    <citation type="submission" date="2006-02" db="EMBL/GenBank/DDBJ databases">
        <authorList>
            <person name="Amann R."/>
            <person name="Ferriera S."/>
            <person name="Johnson J."/>
            <person name="Kravitz S."/>
            <person name="Halpern A."/>
            <person name="Remington K."/>
            <person name="Beeson K."/>
            <person name="Tran B."/>
            <person name="Rogers Y.-H."/>
            <person name="Friedman R."/>
            <person name="Venter J.C."/>
        </authorList>
    </citation>
    <scope>NUCLEOTIDE SEQUENCE [LARGE SCALE GENOMIC DNA]</scope>
    <source>
        <strain evidence="1 2">DSM 3645</strain>
    </source>
</reference>
<evidence type="ECO:0000313" key="2">
    <source>
        <dbReference type="Proteomes" id="UP000004358"/>
    </source>
</evidence>
<gene>
    <name evidence="1" type="ORF">DSM3645_26499</name>
</gene>
<dbReference type="Gene3D" id="3.30.420.40">
    <property type="match status" value="2"/>
</dbReference>
<dbReference type="PANTHER" id="PTHR43611">
    <property type="entry name" value="ALPHA-D-GLUCOSE 1-PHOSPHATE PHOSPHATASE"/>
    <property type="match status" value="1"/>
</dbReference>
<evidence type="ECO:0000313" key="1">
    <source>
        <dbReference type="EMBL" id="EAQ78501.1"/>
    </source>
</evidence>
<protein>
    <submittedName>
        <fullName evidence="1">Polyphosphate glucokinase</fullName>
    </submittedName>
</protein>
<dbReference type="Gene3D" id="3.40.50.1000">
    <property type="entry name" value="HAD superfamily/HAD-like"/>
    <property type="match status" value="1"/>
</dbReference>
<dbReference type="EMBL" id="AANZ01000020">
    <property type="protein sequence ID" value="EAQ78501.1"/>
    <property type="molecule type" value="Genomic_DNA"/>
</dbReference>
<dbReference type="RefSeq" id="WP_002653194.1">
    <property type="nucleotide sequence ID" value="NZ_CH672376.1"/>
</dbReference>
<dbReference type="Proteomes" id="UP000004358">
    <property type="component" value="Unassembled WGS sequence"/>
</dbReference>
<keyword evidence="1" id="KW-0808">Transferase</keyword>
<dbReference type="InterPro" id="IPR023214">
    <property type="entry name" value="HAD_sf"/>
</dbReference>
<dbReference type="InterPro" id="IPR043129">
    <property type="entry name" value="ATPase_NBD"/>
</dbReference>
<dbReference type="eggNOG" id="COG1011">
    <property type="taxonomic scope" value="Bacteria"/>
</dbReference>
<dbReference type="HOGENOM" id="CLU_613471_0_0_0"/>
<dbReference type="GO" id="GO:0016301">
    <property type="term" value="F:kinase activity"/>
    <property type="evidence" value="ECO:0007669"/>
    <property type="project" value="UniProtKB-KW"/>
</dbReference>